<proteinExistence type="predicted"/>
<evidence type="ECO:0000313" key="3">
    <source>
        <dbReference type="Proteomes" id="UP000886523"/>
    </source>
</evidence>
<dbReference type="Proteomes" id="UP000886523">
    <property type="component" value="Unassembled WGS sequence"/>
</dbReference>
<dbReference type="EMBL" id="MU128984">
    <property type="protein sequence ID" value="KAF9512611.1"/>
    <property type="molecule type" value="Genomic_DNA"/>
</dbReference>
<comment type="caution">
    <text evidence="2">The sequence shown here is derived from an EMBL/GenBank/DDBJ whole genome shotgun (WGS) entry which is preliminary data.</text>
</comment>
<keyword evidence="1" id="KW-0812">Transmembrane</keyword>
<evidence type="ECO:0000313" key="2">
    <source>
        <dbReference type="EMBL" id="KAF9512611.1"/>
    </source>
</evidence>
<protein>
    <submittedName>
        <fullName evidence="2">Uncharacterized protein</fullName>
    </submittedName>
</protein>
<dbReference type="AlphaFoldDB" id="A0A9P6AXI5"/>
<gene>
    <name evidence="2" type="ORF">BS47DRAFT_1345213</name>
</gene>
<sequence length="53" mass="5617">MPYEHAAVMKSARNWILILSSQATLALGILGFGNDRRAGVLSSTISTPIAEST</sequence>
<name>A0A9P6AXI5_9AGAM</name>
<keyword evidence="1" id="KW-1133">Transmembrane helix</keyword>
<feature type="non-terminal residue" evidence="2">
    <location>
        <position position="53"/>
    </location>
</feature>
<feature type="transmembrane region" description="Helical" evidence="1">
    <location>
        <begin position="12"/>
        <end position="33"/>
    </location>
</feature>
<keyword evidence="3" id="KW-1185">Reference proteome</keyword>
<evidence type="ECO:0000256" key="1">
    <source>
        <dbReference type="SAM" id="Phobius"/>
    </source>
</evidence>
<organism evidence="2 3">
    <name type="scientific">Hydnum rufescens UP504</name>
    <dbReference type="NCBI Taxonomy" id="1448309"/>
    <lineage>
        <taxon>Eukaryota</taxon>
        <taxon>Fungi</taxon>
        <taxon>Dikarya</taxon>
        <taxon>Basidiomycota</taxon>
        <taxon>Agaricomycotina</taxon>
        <taxon>Agaricomycetes</taxon>
        <taxon>Cantharellales</taxon>
        <taxon>Hydnaceae</taxon>
        <taxon>Hydnum</taxon>
    </lineage>
</organism>
<accession>A0A9P6AXI5</accession>
<keyword evidence="1" id="KW-0472">Membrane</keyword>
<reference evidence="2" key="1">
    <citation type="journal article" date="2020" name="Nat. Commun.">
        <title>Large-scale genome sequencing of mycorrhizal fungi provides insights into the early evolution of symbiotic traits.</title>
        <authorList>
            <person name="Miyauchi S."/>
            <person name="Kiss E."/>
            <person name="Kuo A."/>
            <person name="Drula E."/>
            <person name="Kohler A."/>
            <person name="Sanchez-Garcia M."/>
            <person name="Morin E."/>
            <person name="Andreopoulos B."/>
            <person name="Barry K.W."/>
            <person name="Bonito G."/>
            <person name="Buee M."/>
            <person name="Carver A."/>
            <person name="Chen C."/>
            <person name="Cichocki N."/>
            <person name="Clum A."/>
            <person name="Culley D."/>
            <person name="Crous P.W."/>
            <person name="Fauchery L."/>
            <person name="Girlanda M."/>
            <person name="Hayes R.D."/>
            <person name="Keri Z."/>
            <person name="LaButti K."/>
            <person name="Lipzen A."/>
            <person name="Lombard V."/>
            <person name="Magnuson J."/>
            <person name="Maillard F."/>
            <person name="Murat C."/>
            <person name="Nolan M."/>
            <person name="Ohm R.A."/>
            <person name="Pangilinan J."/>
            <person name="Pereira M.F."/>
            <person name="Perotto S."/>
            <person name="Peter M."/>
            <person name="Pfister S."/>
            <person name="Riley R."/>
            <person name="Sitrit Y."/>
            <person name="Stielow J.B."/>
            <person name="Szollosi G."/>
            <person name="Zifcakova L."/>
            <person name="Stursova M."/>
            <person name="Spatafora J.W."/>
            <person name="Tedersoo L."/>
            <person name="Vaario L.M."/>
            <person name="Yamada A."/>
            <person name="Yan M."/>
            <person name="Wang P."/>
            <person name="Xu J."/>
            <person name="Bruns T."/>
            <person name="Baldrian P."/>
            <person name="Vilgalys R."/>
            <person name="Dunand C."/>
            <person name="Henrissat B."/>
            <person name="Grigoriev I.V."/>
            <person name="Hibbett D."/>
            <person name="Nagy L.G."/>
            <person name="Martin F.M."/>
        </authorList>
    </citation>
    <scope>NUCLEOTIDE SEQUENCE</scope>
    <source>
        <strain evidence="2">UP504</strain>
    </source>
</reference>